<feature type="region of interest" description="Disordered" evidence="1">
    <location>
        <begin position="88"/>
        <end position="111"/>
    </location>
</feature>
<dbReference type="InParanoid" id="A0A1Y2MCR8"/>
<evidence type="ECO:0000256" key="2">
    <source>
        <dbReference type="SAM" id="SignalP"/>
    </source>
</evidence>
<dbReference type="AlphaFoldDB" id="A0A1Y2MCR8"/>
<reference evidence="4 5" key="1">
    <citation type="journal article" date="2017" name="Genome Announc.">
        <title>Genome sequence of the saprophytic ascomycete Epicoccum nigrum ICMP 19927 strain isolated from New Zealand.</title>
        <authorList>
            <person name="Fokin M."/>
            <person name="Fleetwood D."/>
            <person name="Weir B.S."/>
            <person name="Villas-Boas S.G."/>
        </authorList>
    </citation>
    <scope>NUCLEOTIDE SEQUENCE [LARGE SCALE GENOMIC DNA]</scope>
    <source>
        <strain evidence="4 5">ICMP 19927</strain>
    </source>
</reference>
<dbReference type="SMART" id="SM00257">
    <property type="entry name" value="LysM"/>
    <property type="match status" value="1"/>
</dbReference>
<feature type="signal peptide" evidence="2">
    <location>
        <begin position="1"/>
        <end position="19"/>
    </location>
</feature>
<protein>
    <recommendedName>
        <fullName evidence="3">LysM domain-containing protein</fullName>
    </recommendedName>
</protein>
<evidence type="ECO:0000256" key="1">
    <source>
        <dbReference type="SAM" id="MobiDB-lite"/>
    </source>
</evidence>
<dbReference type="Pfam" id="PF01476">
    <property type="entry name" value="LysM"/>
    <property type="match status" value="1"/>
</dbReference>
<sequence length="111" mass="11771">MKATTVLLFLSASVSTAVATPIIQREATNYTTPTEGRTVTVMKGDTLFSIPAYLDLGACDIVAANNIKDPNTIVVGTLLKVPAATEKKDHESCISQPSPQQREKAVAHPCS</sequence>
<name>A0A1Y2MCR8_EPING</name>
<keyword evidence="5" id="KW-1185">Reference proteome</keyword>
<organism evidence="4 5">
    <name type="scientific">Epicoccum nigrum</name>
    <name type="common">Soil fungus</name>
    <name type="synonym">Epicoccum purpurascens</name>
    <dbReference type="NCBI Taxonomy" id="105696"/>
    <lineage>
        <taxon>Eukaryota</taxon>
        <taxon>Fungi</taxon>
        <taxon>Dikarya</taxon>
        <taxon>Ascomycota</taxon>
        <taxon>Pezizomycotina</taxon>
        <taxon>Dothideomycetes</taxon>
        <taxon>Pleosporomycetidae</taxon>
        <taxon>Pleosporales</taxon>
        <taxon>Pleosporineae</taxon>
        <taxon>Didymellaceae</taxon>
        <taxon>Epicoccum</taxon>
    </lineage>
</organism>
<gene>
    <name evidence="4" type="ORF">B5807_01226</name>
</gene>
<dbReference type="PROSITE" id="PS51782">
    <property type="entry name" value="LYSM"/>
    <property type="match status" value="1"/>
</dbReference>
<proteinExistence type="predicted"/>
<dbReference type="InterPro" id="IPR018392">
    <property type="entry name" value="LysM"/>
</dbReference>
<feature type="domain" description="LysM" evidence="3">
    <location>
        <begin position="37"/>
        <end position="81"/>
    </location>
</feature>
<evidence type="ECO:0000259" key="3">
    <source>
        <dbReference type="PROSITE" id="PS51782"/>
    </source>
</evidence>
<evidence type="ECO:0000313" key="4">
    <source>
        <dbReference type="EMBL" id="OSS53782.1"/>
    </source>
</evidence>
<keyword evidence="2" id="KW-0732">Signal</keyword>
<dbReference type="EMBL" id="KZ107838">
    <property type="protein sequence ID" value="OSS53782.1"/>
    <property type="molecule type" value="Genomic_DNA"/>
</dbReference>
<dbReference type="Proteomes" id="UP000193240">
    <property type="component" value="Unassembled WGS sequence"/>
</dbReference>
<evidence type="ECO:0000313" key="5">
    <source>
        <dbReference type="Proteomes" id="UP000193240"/>
    </source>
</evidence>
<accession>A0A1Y2MCR8</accession>
<dbReference type="SUPFAM" id="SSF54106">
    <property type="entry name" value="LysM domain"/>
    <property type="match status" value="1"/>
</dbReference>
<feature type="chain" id="PRO_5012779350" description="LysM domain-containing protein" evidence="2">
    <location>
        <begin position="20"/>
        <end position="111"/>
    </location>
</feature>
<dbReference type="Gene3D" id="3.10.350.10">
    <property type="entry name" value="LysM domain"/>
    <property type="match status" value="1"/>
</dbReference>
<feature type="compositionally biased region" description="Basic and acidic residues" evidence="1">
    <location>
        <begin position="101"/>
        <end position="111"/>
    </location>
</feature>
<dbReference type="InterPro" id="IPR036779">
    <property type="entry name" value="LysM_dom_sf"/>
</dbReference>